<organism evidence="2 3">
    <name type="scientific">Roseomonas indoligenes</name>
    <dbReference type="NCBI Taxonomy" id="2820811"/>
    <lineage>
        <taxon>Bacteria</taxon>
        <taxon>Pseudomonadati</taxon>
        <taxon>Pseudomonadota</taxon>
        <taxon>Alphaproteobacteria</taxon>
        <taxon>Acetobacterales</taxon>
        <taxon>Roseomonadaceae</taxon>
        <taxon>Roseomonas</taxon>
    </lineage>
</organism>
<evidence type="ECO:0000313" key="2">
    <source>
        <dbReference type="EMBL" id="MBP0495037.1"/>
    </source>
</evidence>
<keyword evidence="3" id="KW-1185">Reference proteome</keyword>
<dbReference type="GO" id="GO:0003677">
    <property type="term" value="F:DNA binding"/>
    <property type="evidence" value="ECO:0007669"/>
    <property type="project" value="InterPro"/>
</dbReference>
<dbReference type="CDD" id="cd00093">
    <property type="entry name" value="HTH_XRE"/>
    <property type="match status" value="1"/>
</dbReference>
<dbReference type="Gene3D" id="1.10.260.40">
    <property type="entry name" value="lambda repressor-like DNA-binding domains"/>
    <property type="match status" value="1"/>
</dbReference>
<feature type="domain" description="HTH cro/C1-type" evidence="1">
    <location>
        <begin position="12"/>
        <end position="41"/>
    </location>
</feature>
<reference evidence="2" key="1">
    <citation type="submission" date="2021-03" db="EMBL/GenBank/DDBJ databases">
        <authorList>
            <person name="So Y."/>
        </authorList>
    </citation>
    <scope>NUCLEOTIDE SEQUENCE</scope>
    <source>
        <strain evidence="2">SG15</strain>
    </source>
</reference>
<dbReference type="InterPro" id="IPR001387">
    <property type="entry name" value="Cro/C1-type_HTH"/>
</dbReference>
<sequence>MVASDNPTPAHLRAARALLGWSQADLAAASGVSLRTIKAVELSPDLQPIRGRAATIECLVGALSGSGVTMSRKGRVIGVSLSLPAGA</sequence>
<dbReference type="Pfam" id="PF01381">
    <property type="entry name" value="HTH_3"/>
    <property type="match status" value="1"/>
</dbReference>
<dbReference type="EMBL" id="JAGIZA010000014">
    <property type="protein sequence ID" value="MBP0495037.1"/>
    <property type="molecule type" value="Genomic_DNA"/>
</dbReference>
<dbReference type="RefSeq" id="WP_209375839.1">
    <property type="nucleotide sequence ID" value="NZ_JAGIZA010000014.1"/>
</dbReference>
<gene>
    <name evidence="2" type="ORF">J5Y10_19800</name>
</gene>
<dbReference type="SUPFAM" id="SSF47413">
    <property type="entry name" value="lambda repressor-like DNA-binding domains"/>
    <property type="match status" value="1"/>
</dbReference>
<protein>
    <submittedName>
        <fullName evidence="2">Helix-turn-helix domain-containing protein</fullName>
    </submittedName>
</protein>
<proteinExistence type="predicted"/>
<dbReference type="AlphaFoldDB" id="A0A940N6J0"/>
<dbReference type="Proteomes" id="UP000677537">
    <property type="component" value="Unassembled WGS sequence"/>
</dbReference>
<evidence type="ECO:0000313" key="3">
    <source>
        <dbReference type="Proteomes" id="UP000677537"/>
    </source>
</evidence>
<dbReference type="InterPro" id="IPR010982">
    <property type="entry name" value="Lambda_DNA-bd_dom_sf"/>
</dbReference>
<name>A0A940N6J0_9PROT</name>
<comment type="caution">
    <text evidence="2">The sequence shown here is derived from an EMBL/GenBank/DDBJ whole genome shotgun (WGS) entry which is preliminary data.</text>
</comment>
<dbReference type="PROSITE" id="PS50943">
    <property type="entry name" value="HTH_CROC1"/>
    <property type="match status" value="1"/>
</dbReference>
<evidence type="ECO:0000259" key="1">
    <source>
        <dbReference type="PROSITE" id="PS50943"/>
    </source>
</evidence>
<accession>A0A940N6J0</accession>